<dbReference type="InterPro" id="IPR042099">
    <property type="entry name" value="ANL_N_sf"/>
</dbReference>
<dbReference type="AlphaFoldDB" id="A0A8X8X3F3"/>
<name>A0A8X8X3F3_SALSN</name>
<dbReference type="GO" id="GO:0016207">
    <property type="term" value="F:4-coumarate-CoA ligase activity"/>
    <property type="evidence" value="ECO:0007669"/>
    <property type="project" value="TreeGrafter"/>
</dbReference>
<dbReference type="SUPFAM" id="SSF56801">
    <property type="entry name" value="Acetyl-CoA synthetase-like"/>
    <property type="match status" value="1"/>
</dbReference>
<comment type="caution">
    <text evidence="2">The sequence shown here is derived from an EMBL/GenBank/DDBJ whole genome shotgun (WGS) entry which is preliminary data.</text>
</comment>
<accession>A0A8X8X3F3</accession>
<evidence type="ECO:0000256" key="1">
    <source>
        <dbReference type="ARBA" id="ARBA00022598"/>
    </source>
</evidence>
<reference evidence="2" key="1">
    <citation type="submission" date="2018-01" db="EMBL/GenBank/DDBJ databases">
        <authorList>
            <person name="Mao J.F."/>
        </authorList>
    </citation>
    <scope>NUCLEOTIDE SEQUENCE</scope>
    <source>
        <strain evidence="2">Huo1</strain>
        <tissue evidence="2">Leaf</tissue>
    </source>
</reference>
<evidence type="ECO:0000313" key="3">
    <source>
        <dbReference type="Proteomes" id="UP000298416"/>
    </source>
</evidence>
<dbReference type="EMBL" id="PNBA02000012">
    <property type="protein sequence ID" value="KAG6404791.1"/>
    <property type="molecule type" value="Genomic_DNA"/>
</dbReference>
<dbReference type="Proteomes" id="UP000298416">
    <property type="component" value="Unassembled WGS sequence"/>
</dbReference>
<evidence type="ECO:0008006" key="4">
    <source>
        <dbReference type="Google" id="ProtNLM"/>
    </source>
</evidence>
<proteinExistence type="predicted"/>
<reference evidence="2" key="2">
    <citation type="submission" date="2020-08" db="EMBL/GenBank/DDBJ databases">
        <title>Plant Genome Project.</title>
        <authorList>
            <person name="Zhang R.-G."/>
        </authorList>
    </citation>
    <scope>NUCLEOTIDE SEQUENCE</scope>
    <source>
        <strain evidence="2">Huo1</strain>
        <tissue evidence="2">Leaf</tissue>
    </source>
</reference>
<keyword evidence="1" id="KW-0436">Ligase</keyword>
<dbReference type="Gene3D" id="3.40.50.12780">
    <property type="entry name" value="N-terminal domain of ligase-like"/>
    <property type="match status" value="1"/>
</dbReference>
<organism evidence="2">
    <name type="scientific">Salvia splendens</name>
    <name type="common">Scarlet sage</name>
    <dbReference type="NCBI Taxonomy" id="180675"/>
    <lineage>
        <taxon>Eukaryota</taxon>
        <taxon>Viridiplantae</taxon>
        <taxon>Streptophyta</taxon>
        <taxon>Embryophyta</taxon>
        <taxon>Tracheophyta</taxon>
        <taxon>Spermatophyta</taxon>
        <taxon>Magnoliopsida</taxon>
        <taxon>eudicotyledons</taxon>
        <taxon>Gunneridae</taxon>
        <taxon>Pentapetalae</taxon>
        <taxon>asterids</taxon>
        <taxon>lamiids</taxon>
        <taxon>Lamiales</taxon>
        <taxon>Lamiaceae</taxon>
        <taxon>Nepetoideae</taxon>
        <taxon>Mentheae</taxon>
        <taxon>Salviinae</taxon>
        <taxon>Salvia</taxon>
        <taxon>Salvia subgen. Calosphace</taxon>
        <taxon>core Calosphace</taxon>
    </lineage>
</organism>
<sequence>MTEVGPVLSMLSSFAMLPLPTKSGSCGNVVRNAKLKVVDPDTGCSLPLNQPGYLKIDVDGWLHTGYIGYVDDDDDVFIVDRVKELIKFKGFHVTYLCLY</sequence>
<evidence type="ECO:0000313" key="2">
    <source>
        <dbReference type="EMBL" id="KAG6404791.1"/>
    </source>
</evidence>
<gene>
    <name evidence="2" type="ORF">SASPL_132367</name>
</gene>
<keyword evidence="3" id="KW-1185">Reference proteome</keyword>
<dbReference type="PANTHER" id="PTHR24096">
    <property type="entry name" value="LONG-CHAIN-FATTY-ACID--COA LIGASE"/>
    <property type="match status" value="1"/>
</dbReference>
<protein>
    <recommendedName>
        <fullName evidence="4">4-coumarate--CoA ligase</fullName>
    </recommendedName>
</protein>
<dbReference type="PANTHER" id="PTHR24096:SF169">
    <property type="entry name" value="4-COUMARATE--COA LIGASE 3"/>
    <property type="match status" value="1"/>
</dbReference>